<evidence type="ECO:0008006" key="3">
    <source>
        <dbReference type="Google" id="ProtNLM"/>
    </source>
</evidence>
<dbReference type="OrthoDB" id="1523296at2"/>
<dbReference type="PANTHER" id="PTHR35564:SF4">
    <property type="entry name" value="CYTOPLASMIC PROTEIN"/>
    <property type="match status" value="1"/>
</dbReference>
<dbReference type="PANTHER" id="PTHR35564">
    <property type="match status" value="1"/>
</dbReference>
<proteinExistence type="predicted"/>
<organism evidence="1 2">
    <name type="scientific">BD1-7 clade bacterium</name>
    <dbReference type="NCBI Taxonomy" id="2029982"/>
    <lineage>
        <taxon>Bacteria</taxon>
        <taxon>Pseudomonadati</taxon>
        <taxon>Pseudomonadota</taxon>
        <taxon>Gammaproteobacteria</taxon>
        <taxon>Cellvibrionales</taxon>
        <taxon>Spongiibacteraceae</taxon>
        <taxon>BD1-7 clade</taxon>
    </lineage>
</organism>
<dbReference type="NCBIfam" id="TIGR03347">
    <property type="entry name" value="VI_chp_1"/>
    <property type="match status" value="1"/>
</dbReference>
<dbReference type="Pfam" id="PF06996">
    <property type="entry name" value="T6SS_TssG"/>
    <property type="match status" value="1"/>
</dbReference>
<keyword evidence="2" id="KW-1185">Reference proteome</keyword>
<accession>A0A5S9QX90</accession>
<reference evidence="1 2" key="1">
    <citation type="submission" date="2019-11" db="EMBL/GenBank/DDBJ databases">
        <authorList>
            <person name="Holert J."/>
        </authorList>
    </citation>
    <scope>NUCLEOTIDE SEQUENCE [LARGE SCALE GENOMIC DNA]</scope>
    <source>
        <strain evidence="1">SB11_3</strain>
    </source>
</reference>
<dbReference type="Proteomes" id="UP000441399">
    <property type="component" value="Unassembled WGS sequence"/>
</dbReference>
<evidence type="ECO:0000313" key="1">
    <source>
        <dbReference type="EMBL" id="CAA0123625.1"/>
    </source>
</evidence>
<dbReference type="InterPro" id="IPR010732">
    <property type="entry name" value="T6SS_TssG-like"/>
</dbReference>
<name>A0A5S9QX90_9GAMM</name>
<dbReference type="AlphaFoldDB" id="A0A5S9QX90"/>
<sequence>MECKQRQSGSDLTTLEKIAGAPWSVGFFDTLRVIDATFQDLPRLGESGAIRNDIARLGQPASLTFEGRDIASLQMFGNSESAQGVAASDIDGSLSVPEVSNSGDDRIRDTLLVECMNMGCWGPNGILPLHMTENAYREHTFKTPNLEGFADIFHHRMLSLFYRVFADSQPTIALDRPDTSTFDEWIGALAGCADPEIDDQAQECDESASNLTEFRWAKLFHAGLLSRGIRSAEGLRQVLSSVLKLPVEVDDGKATWMTFEQNDRSFLGGGQVALGQTSYLGERILALNGNIRVCVGPVSENRLKRFLPGQEDNQTCHRWLRSYCGFSYRWTLVVVVESQPGDGATLGGDAALGWQSWLGHRYSRVIDIELPA</sequence>
<dbReference type="EMBL" id="CACSIO010000056">
    <property type="protein sequence ID" value="CAA0123625.1"/>
    <property type="molecule type" value="Genomic_DNA"/>
</dbReference>
<evidence type="ECO:0000313" key="2">
    <source>
        <dbReference type="Proteomes" id="UP000441399"/>
    </source>
</evidence>
<gene>
    <name evidence="1" type="ORF">OPDIPICF_02834</name>
</gene>
<protein>
    <recommendedName>
        <fullName evidence="3">Type VI secretion system baseplate subunit TssG</fullName>
    </recommendedName>
</protein>